<dbReference type="EMBL" id="AQGW01000025">
    <property type="protein sequence ID" value="MBE0384193.1"/>
    <property type="molecule type" value="Genomic_DNA"/>
</dbReference>
<gene>
    <name evidence="2" type="ORF">PCAR9_B0101</name>
    <name evidence="1" type="ORF">PCARR_b0133</name>
</gene>
<sequence>MFFKTTVWSSGKPNNITGAGFGIRIPKEIKENIFSEQWGHVLIKTNNHSFKVDITPGFWNKCNELRNPQIGLWLIENKLNHWKSGFPSEVGVEYLGSQDFKLTTI</sequence>
<dbReference type="EMBL" id="LT965929">
    <property type="protein sequence ID" value="SOU42588.1"/>
    <property type="molecule type" value="Genomic_DNA"/>
</dbReference>
<organism evidence="2 3">
    <name type="scientific">Pseudoalteromonas carrageenovora IAM 12662</name>
    <dbReference type="NCBI Taxonomy" id="1314868"/>
    <lineage>
        <taxon>Bacteria</taxon>
        <taxon>Pseudomonadati</taxon>
        <taxon>Pseudomonadota</taxon>
        <taxon>Gammaproteobacteria</taxon>
        <taxon>Alteromonadales</taxon>
        <taxon>Pseudoalteromonadaceae</taxon>
        <taxon>Pseudoalteromonas</taxon>
    </lineage>
</organism>
<dbReference type="RefSeq" id="WP_104643757.1">
    <property type="nucleotide sequence ID" value="NZ_AQGW01000025.1"/>
</dbReference>
<name>A0A2K4XE34_PSEVC</name>
<dbReference type="AlphaFoldDB" id="A0A2K4XE34"/>
<keyword evidence="4" id="KW-1185">Reference proteome</keyword>
<reference evidence="1 4" key="1">
    <citation type="submission" date="2015-06" db="EMBL/GenBank/DDBJ databases">
        <title>Genome sequence of Pseudoalteromonas carrageenovora.</title>
        <authorList>
            <person name="Xie B.-B."/>
            <person name="Rong J.-C."/>
            <person name="Qin Q.-L."/>
            <person name="Zhang Y.-Z."/>
        </authorList>
    </citation>
    <scope>NUCLEOTIDE SEQUENCE [LARGE SCALE GENOMIC DNA]</scope>
    <source>
        <strain evidence="1 4">IAM 12662</strain>
    </source>
</reference>
<dbReference type="GeneID" id="93665296"/>
<dbReference type="OrthoDB" id="7064642at2"/>
<accession>A0A2K4XE34</accession>
<dbReference type="Proteomes" id="UP000615003">
    <property type="component" value="Unassembled WGS sequence"/>
</dbReference>
<evidence type="ECO:0000313" key="1">
    <source>
        <dbReference type="EMBL" id="MBE0384193.1"/>
    </source>
</evidence>
<protein>
    <submittedName>
        <fullName evidence="2">Uncharacterized protein</fullName>
    </submittedName>
</protein>
<evidence type="ECO:0000313" key="3">
    <source>
        <dbReference type="Proteomes" id="UP000238288"/>
    </source>
</evidence>
<evidence type="ECO:0000313" key="4">
    <source>
        <dbReference type="Proteomes" id="UP000615003"/>
    </source>
</evidence>
<proteinExistence type="predicted"/>
<reference evidence="2 3" key="2">
    <citation type="submission" date="2017-11" db="EMBL/GenBank/DDBJ databases">
        <authorList>
            <person name="Han C.G."/>
        </authorList>
    </citation>
    <scope>NUCLEOTIDE SEQUENCE [LARGE SCALE GENOMIC DNA]</scope>
    <source>
        <strain evidence="3">ATCC 43555</strain>
        <strain evidence="2">ATCC43555</strain>
    </source>
</reference>
<dbReference type="Proteomes" id="UP000238288">
    <property type="component" value="Chromosome PCAR9b"/>
</dbReference>
<evidence type="ECO:0000313" key="2">
    <source>
        <dbReference type="EMBL" id="SOU42588.1"/>
    </source>
</evidence>